<dbReference type="InterPro" id="IPR047698">
    <property type="entry name" value="ArsF-like"/>
</dbReference>
<dbReference type="Gene3D" id="3.40.30.10">
    <property type="entry name" value="Glutaredoxin"/>
    <property type="match status" value="1"/>
</dbReference>
<feature type="signal peptide" evidence="1">
    <location>
        <begin position="1"/>
        <end position="21"/>
    </location>
</feature>
<evidence type="ECO:0000313" key="2">
    <source>
        <dbReference type="EMBL" id="KOO68246.1"/>
    </source>
</evidence>
<keyword evidence="1" id="KW-0732">Signal</keyword>
<dbReference type="AlphaFoldDB" id="A0A8E1QYV3"/>
<dbReference type="RefSeq" id="WP_053398565.1">
    <property type="nucleotide sequence ID" value="NZ_DAWBWQ010000092.1"/>
</dbReference>
<protein>
    <submittedName>
        <fullName evidence="2">Thioredoxin</fullName>
    </submittedName>
</protein>
<evidence type="ECO:0000313" key="3">
    <source>
        <dbReference type="Proteomes" id="UP000036951"/>
    </source>
</evidence>
<dbReference type="Proteomes" id="UP000036951">
    <property type="component" value="Unassembled WGS sequence"/>
</dbReference>
<dbReference type="OrthoDB" id="5524063at2"/>
<proteinExistence type="predicted"/>
<dbReference type="NCBIfam" id="NF040494">
    <property type="entry name" value="nitrored_ArsF"/>
    <property type="match status" value="1"/>
</dbReference>
<accession>A0A8E1QYV3</accession>
<evidence type="ECO:0000256" key="1">
    <source>
        <dbReference type="SAM" id="SignalP"/>
    </source>
</evidence>
<dbReference type="EMBL" id="LFQU01000016">
    <property type="protein sequence ID" value="KOO68246.1"/>
    <property type="molecule type" value="Genomic_DNA"/>
</dbReference>
<feature type="chain" id="PRO_5034408785" evidence="1">
    <location>
        <begin position="22"/>
        <end position="134"/>
    </location>
</feature>
<sequence>MKKFVLLSLLCMFLSTGWAFAQTGKYVEVIYFHGKQRCPTCRAIEKYTKEVVYNDFAKFVKSGKVRFKEVDISTPQGEKIADKYRVSWSSLYVNGWNNGKEKRNDLTRMGFKYARNNTAQFKTELKKKINQLLK</sequence>
<name>A0A8E1QYV3_9BACT</name>
<keyword evidence="3" id="KW-1185">Reference proteome</keyword>
<organism evidence="2 3">
    <name type="scientific">Xylanibacter rarus</name>
    <dbReference type="NCBI Taxonomy" id="1676614"/>
    <lineage>
        <taxon>Bacteria</taxon>
        <taxon>Pseudomonadati</taxon>
        <taxon>Bacteroidota</taxon>
        <taxon>Bacteroidia</taxon>
        <taxon>Bacteroidales</taxon>
        <taxon>Prevotellaceae</taxon>
        <taxon>Xylanibacter</taxon>
    </lineage>
</organism>
<gene>
    <name evidence="2" type="ORF">ACU52_09045</name>
</gene>
<reference evidence="2 3" key="1">
    <citation type="submission" date="2015-06" db="EMBL/GenBank/DDBJ databases">
        <title>Prevotella sp. 109, sp. nov., a novel member of the family Prevotellaceae isolated from human faeces.</title>
        <authorList>
            <person name="Shkoporov A.N."/>
            <person name="Chaplin A.V."/>
            <person name="Kafarskaia L.I."/>
            <person name="Efimov B.A."/>
        </authorList>
    </citation>
    <scope>NUCLEOTIDE SEQUENCE [LARGE SCALE GENOMIC DNA]</scope>
    <source>
        <strain evidence="2 3">109</strain>
    </source>
</reference>
<comment type="caution">
    <text evidence="2">The sequence shown here is derived from an EMBL/GenBank/DDBJ whole genome shotgun (WGS) entry which is preliminary data.</text>
</comment>